<dbReference type="EMBL" id="BMAW01044076">
    <property type="protein sequence ID" value="GFS42681.1"/>
    <property type="molecule type" value="Genomic_DNA"/>
</dbReference>
<reference evidence="1" key="1">
    <citation type="submission" date="2020-08" db="EMBL/GenBank/DDBJ databases">
        <title>Multicomponent nature underlies the extraordinary mechanical properties of spider dragline silk.</title>
        <authorList>
            <person name="Kono N."/>
            <person name="Nakamura H."/>
            <person name="Mori M."/>
            <person name="Yoshida Y."/>
            <person name="Ohtoshi R."/>
            <person name="Malay A.D."/>
            <person name="Moran D.A.P."/>
            <person name="Tomita M."/>
            <person name="Numata K."/>
            <person name="Arakawa K."/>
        </authorList>
    </citation>
    <scope>NUCLEOTIDE SEQUENCE</scope>
</reference>
<proteinExistence type="predicted"/>
<accession>A0A8X6IEH3</accession>
<name>A0A8X6IEH3_NEPPI</name>
<organism evidence="1 2">
    <name type="scientific">Nephila pilipes</name>
    <name type="common">Giant wood spider</name>
    <name type="synonym">Nephila maculata</name>
    <dbReference type="NCBI Taxonomy" id="299642"/>
    <lineage>
        <taxon>Eukaryota</taxon>
        <taxon>Metazoa</taxon>
        <taxon>Ecdysozoa</taxon>
        <taxon>Arthropoda</taxon>
        <taxon>Chelicerata</taxon>
        <taxon>Arachnida</taxon>
        <taxon>Araneae</taxon>
        <taxon>Araneomorphae</taxon>
        <taxon>Entelegynae</taxon>
        <taxon>Araneoidea</taxon>
        <taxon>Nephilidae</taxon>
        <taxon>Nephila</taxon>
    </lineage>
</organism>
<evidence type="ECO:0000313" key="2">
    <source>
        <dbReference type="Proteomes" id="UP000887013"/>
    </source>
</evidence>
<sequence length="290" mass="33578">MKDVQRLVTQGPENREEGERIRLVLPRAIQHSSPSPPSFLVVMVTGGMREHRVTGDRSVESKYTFAWKCHPKRTETECCQWETTHEYLSFFTNIGTWSCIKRHRNKPLRKRLLFTVATIFHDDKFLHETLDTLNNSKQTILFLLHPRFPSCGIESFRGKKTTKLYLPFRNVYVGTVLTTFHFAWMLDRGVERQIRGEKGLRIDQLSPAVELMTMHGIGEKVFLAEFVMSSDILTSYAASHCLTTLPLLRAPSMWFRFHKRCLGMRLGIILRDLPACCLYNCSLSTSDVMF</sequence>
<evidence type="ECO:0000313" key="1">
    <source>
        <dbReference type="EMBL" id="GFS42681.1"/>
    </source>
</evidence>
<comment type="caution">
    <text evidence="1">The sequence shown here is derived from an EMBL/GenBank/DDBJ whole genome shotgun (WGS) entry which is preliminary data.</text>
</comment>
<dbReference type="Proteomes" id="UP000887013">
    <property type="component" value="Unassembled WGS sequence"/>
</dbReference>
<gene>
    <name evidence="1" type="ORF">NPIL_80841</name>
</gene>
<keyword evidence="2" id="KW-1185">Reference proteome</keyword>
<protein>
    <submittedName>
        <fullName evidence="1">Uncharacterized protein</fullName>
    </submittedName>
</protein>
<dbReference type="AlphaFoldDB" id="A0A8X6IEH3"/>